<dbReference type="Proteomes" id="UP000001861">
    <property type="component" value="Unassembled WGS sequence"/>
</dbReference>
<evidence type="ECO:0000256" key="2">
    <source>
        <dbReference type="ARBA" id="ARBA00022771"/>
    </source>
</evidence>
<evidence type="ECO:0000313" key="7">
    <source>
        <dbReference type="EMBL" id="EAU86012.1"/>
    </source>
</evidence>
<dbReference type="EMBL" id="AACS02000008">
    <property type="protein sequence ID" value="EAU86012.1"/>
    <property type="molecule type" value="Genomic_DNA"/>
</dbReference>
<feature type="region of interest" description="Disordered" evidence="5">
    <location>
        <begin position="419"/>
        <end position="489"/>
    </location>
</feature>
<feature type="region of interest" description="Disordered" evidence="5">
    <location>
        <begin position="365"/>
        <end position="401"/>
    </location>
</feature>
<feature type="domain" description="C3H1-type" evidence="6">
    <location>
        <begin position="338"/>
        <end position="366"/>
    </location>
</feature>
<dbReference type="InterPro" id="IPR000571">
    <property type="entry name" value="Znf_CCCH"/>
</dbReference>
<feature type="region of interest" description="Disordered" evidence="5">
    <location>
        <begin position="313"/>
        <end position="339"/>
    </location>
</feature>
<evidence type="ECO:0000256" key="5">
    <source>
        <dbReference type="SAM" id="MobiDB-lite"/>
    </source>
</evidence>
<proteinExistence type="predicted"/>
<feature type="zinc finger region" description="C3H1-type" evidence="4">
    <location>
        <begin position="12"/>
        <end position="40"/>
    </location>
</feature>
<dbReference type="InParanoid" id="A8NRG5"/>
<dbReference type="KEGG" id="cci:CC1G_11684"/>
<feature type="compositionally biased region" description="Polar residues" evidence="5">
    <location>
        <begin position="314"/>
        <end position="331"/>
    </location>
</feature>
<dbReference type="VEuPathDB" id="FungiDB:CC1G_11684"/>
<name>A8NRG5_COPC7</name>
<dbReference type="RefSeq" id="XP_001835779.1">
    <property type="nucleotide sequence ID" value="XM_001835727.1"/>
</dbReference>
<feature type="compositionally biased region" description="Polar residues" evidence="5">
    <location>
        <begin position="480"/>
        <end position="489"/>
    </location>
</feature>
<feature type="zinc finger region" description="C3H1-type" evidence="4">
    <location>
        <begin position="46"/>
        <end position="73"/>
    </location>
</feature>
<dbReference type="PROSITE" id="PS50103">
    <property type="entry name" value="ZF_C3H1"/>
    <property type="match status" value="3"/>
</dbReference>
<accession>A8NRG5</accession>
<feature type="region of interest" description="Disordered" evidence="5">
    <location>
        <begin position="139"/>
        <end position="249"/>
    </location>
</feature>
<dbReference type="Pfam" id="PF14608">
    <property type="entry name" value="zf-CCCH_2"/>
    <property type="match status" value="2"/>
</dbReference>
<dbReference type="eggNOG" id="ENOG502R4GV">
    <property type="taxonomic scope" value="Eukaryota"/>
</dbReference>
<dbReference type="GO" id="GO:0008270">
    <property type="term" value="F:zinc ion binding"/>
    <property type="evidence" value="ECO:0007669"/>
    <property type="project" value="UniProtKB-KW"/>
</dbReference>
<comment type="caution">
    <text evidence="7">The sequence shown here is derived from an EMBL/GenBank/DDBJ whole genome shotgun (WGS) entry which is preliminary data.</text>
</comment>
<dbReference type="OrthoDB" id="411372at2759"/>
<evidence type="ECO:0000256" key="3">
    <source>
        <dbReference type="ARBA" id="ARBA00022833"/>
    </source>
</evidence>
<dbReference type="OMA" id="MAHIQTH"/>
<dbReference type="GeneID" id="6012342"/>
<feature type="domain" description="C3H1-type" evidence="6">
    <location>
        <begin position="12"/>
        <end position="40"/>
    </location>
</feature>
<feature type="zinc finger region" description="C3H1-type" evidence="4">
    <location>
        <begin position="338"/>
        <end position="366"/>
    </location>
</feature>
<evidence type="ECO:0000256" key="4">
    <source>
        <dbReference type="PROSITE-ProRule" id="PRU00723"/>
    </source>
</evidence>
<keyword evidence="3 4" id="KW-0862">Zinc</keyword>
<feature type="compositionally biased region" description="Pro residues" evidence="5">
    <location>
        <begin position="369"/>
        <end position="387"/>
    </location>
</feature>
<sequence length="505" mass="54193">MQRTKKPPPANKRHTKPCKYFQLGSCSLSAESCNFAHVVVAPPLPTKGASICRYYSTGTCHNGTYCPYGHSNQAESPYQPRIHIAGQEPRGEWQAHSTSPIDSVYLDAPPMYGNYPSAYSPYHHEWSYAAGISAQPPPGYPSNYITPPSSGAQPNNNQNPFTLGSKSSIPDLSTASSKGHPAPGFTSTARDYPHHSPYHYPHIATRSSSNDTTSTATTDTTVASSSSLNSGSDDTGSSSFSSSSTDSDSIELIVATTEDPQYPERRHEHQSQVVVADPPGPEHVPPFVVSYPRGGYPFQPHRPMPGSYNRPNRAVSQPTTFGSARTVSRNSGKPKPSKYKTKPCKFWALNKTCAAGDDCTFRHDEPLSLPNPGPPPGHRYSPSPPRLEAPRPRAASQHKDNKFFPISWRVIGGGVLVGGAKNGEEGDKISSPADGSSVPRVPPSPREPSAAENPPPPHIPSKANELPKIHTSPGTRKRSNSIPLTPSGAQVNVNNLFSAESPGVL</sequence>
<organism evidence="7 8">
    <name type="scientific">Coprinopsis cinerea (strain Okayama-7 / 130 / ATCC MYA-4618 / FGSC 9003)</name>
    <name type="common">Inky cap fungus</name>
    <name type="synonym">Hormographiella aspergillata</name>
    <dbReference type="NCBI Taxonomy" id="240176"/>
    <lineage>
        <taxon>Eukaryota</taxon>
        <taxon>Fungi</taxon>
        <taxon>Dikarya</taxon>
        <taxon>Basidiomycota</taxon>
        <taxon>Agaricomycotina</taxon>
        <taxon>Agaricomycetes</taxon>
        <taxon>Agaricomycetidae</taxon>
        <taxon>Agaricales</taxon>
        <taxon>Agaricineae</taxon>
        <taxon>Psathyrellaceae</taxon>
        <taxon>Coprinopsis</taxon>
    </lineage>
</organism>
<evidence type="ECO:0000256" key="1">
    <source>
        <dbReference type="ARBA" id="ARBA00022723"/>
    </source>
</evidence>
<feature type="compositionally biased region" description="Polar residues" evidence="5">
    <location>
        <begin position="143"/>
        <end position="177"/>
    </location>
</feature>
<evidence type="ECO:0000259" key="6">
    <source>
        <dbReference type="PROSITE" id="PS50103"/>
    </source>
</evidence>
<feature type="compositionally biased region" description="Low complexity" evidence="5">
    <location>
        <begin position="198"/>
        <end position="247"/>
    </location>
</feature>
<protein>
    <recommendedName>
        <fullName evidence="6">C3H1-type domain-containing protein</fullName>
    </recommendedName>
</protein>
<feature type="domain" description="C3H1-type" evidence="6">
    <location>
        <begin position="46"/>
        <end position="73"/>
    </location>
</feature>
<dbReference type="Gene3D" id="4.10.1000.10">
    <property type="entry name" value="Zinc finger, CCCH-type"/>
    <property type="match status" value="2"/>
</dbReference>
<evidence type="ECO:0000313" key="8">
    <source>
        <dbReference type="Proteomes" id="UP000001861"/>
    </source>
</evidence>
<dbReference type="STRING" id="240176.A8NRG5"/>
<keyword evidence="8" id="KW-1185">Reference proteome</keyword>
<dbReference type="AlphaFoldDB" id="A8NRG5"/>
<dbReference type="SUPFAM" id="SSF90229">
    <property type="entry name" value="CCCH zinc finger"/>
    <property type="match status" value="2"/>
</dbReference>
<dbReference type="SMART" id="SM00356">
    <property type="entry name" value="ZnF_C3H1"/>
    <property type="match status" value="3"/>
</dbReference>
<gene>
    <name evidence="7" type="ORF">CC1G_11684</name>
</gene>
<keyword evidence="1 4" id="KW-0479">Metal-binding</keyword>
<keyword evidence="2 4" id="KW-0863">Zinc-finger</keyword>
<dbReference type="InterPro" id="IPR036855">
    <property type="entry name" value="Znf_CCCH_sf"/>
</dbReference>
<dbReference type="Pfam" id="PF00642">
    <property type="entry name" value="zf-CCCH"/>
    <property type="match status" value="1"/>
</dbReference>
<reference evidence="7 8" key="1">
    <citation type="journal article" date="2010" name="Proc. Natl. Acad. Sci. U.S.A.">
        <title>Insights into evolution of multicellular fungi from the assembled chromosomes of the mushroom Coprinopsis cinerea (Coprinus cinereus).</title>
        <authorList>
            <person name="Stajich J.E."/>
            <person name="Wilke S.K."/>
            <person name="Ahren D."/>
            <person name="Au C.H."/>
            <person name="Birren B.W."/>
            <person name="Borodovsky M."/>
            <person name="Burns C."/>
            <person name="Canback B."/>
            <person name="Casselton L.A."/>
            <person name="Cheng C.K."/>
            <person name="Deng J."/>
            <person name="Dietrich F.S."/>
            <person name="Fargo D.C."/>
            <person name="Farman M.L."/>
            <person name="Gathman A.C."/>
            <person name="Goldberg J."/>
            <person name="Guigo R."/>
            <person name="Hoegger P.J."/>
            <person name="Hooker J.B."/>
            <person name="Huggins A."/>
            <person name="James T.Y."/>
            <person name="Kamada T."/>
            <person name="Kilaru S."/>
            <person name="Kodira C."/>
            <person name="Kues U."/>
            <person name="Kupfer D."/>
            <person name="Kwan H.S."/>
            <person name="Lomsadze A."/>
            <person name="Li W."/>
            <person name="Lilly W.W."/>
            <person name="Ma L.J."/>
            <person name="Mackey A.J."/>
            <person name="Manning G."/>
            <person name="Martin F."/>
            <person name="Muraguchi H."/>
            <person name="Natvig D.O."/>
            <person name="Palmerini H."/>
            <person name="Ramesh M.A."/>
            <person name="Rehmeyer C.J."/>
            <person name="Roe B.A."/>
            <person name="Shenoy N."/>
            <person name="Stanke M."/>
            <person name="Ter-Hovhannisyan V."/>
            <person name="Tunlid A."/>
            <person name="Velagapudi R."/>
            <person name="Vision T.J."/>
            <person name="Zeng Q."/>
            <person name="Zolan M.E."/>
            <person name="Pukkila P.J."/>
        </authorList>
    </citation>
    <scope>NUCLEOTIDE SEQUENCE [LARGE SCALE GENOMIC DNA]</scope>
    <source>
        <strain evidence="8">Okayama-7 / 130 / ATCC MYA-4618 / FGSC 9003</strain>
    </source>
</reference>